<dbReference type="PANTHER" id="PTHR43943">
    <property type="entry name" value="DEHYDROGENASE/REDUCTASE (SDR FAMILY) MEMBER 4"/>
    <property type="match status" value="1"/>
</dbReference>
<organism evidence="3 4">
    <name type="scientific">Puniceibacterium antarcticum</name>
    <dbReference type="NCBI Taxonomy" id="1206336"/>
    <lineage>
        <taxon>Bacteria</taxon>
        <taxon>Pseudomonadati</taxon>
        <taxon>Pseudomonadota</taxon>
        <taxon>Alphaproteobacteria</taxon>
        <taxon>Rhodobacterales</taxon>
        <taxon>Paracoccaceae</taxon>
        <taxon>Puniceibacterium</taxon>
    </lineage>
</organism>
<dbReference type="Proteomes" id="UP000231259">
    <property type="component" value="Unassembled WGS sequence"/>
</dbReference>
<name>A0A2G8RKF4_9RHOB</name>
<sequence length="253" mass="25923">MDLGLKGLRALITGGSKGIGLRCAEILIAEGAAVSICARTGADVDAAVGKLSATGATAMGTAVDVSDKAALEAWVAQSAETLGGIDIVIGNVSALAVADDEDAWKAGFDTDMMHSVRLVNAAMPWLEKSDAASITLISSVSGREIDFTGPAYGAFKAAITHYAQGLAFKLAGKGIRANTVSPGNTYFDGGIWQNIEKNMPDLYAEALSLNPTGRMAKPEEVARGVVFLASPASSFTTGTNLVIDGALTKGVQL</sequence>
<proteinExistence type="inferred from homology"/>
<evidence type="ECO:0000256" key="1">
    <source>
        <dbReference type="ARBA" id="ARBA00006484"/>
    </source>
</evidence>
<evidence type="ECO:0000256" key="2">
    <source>
        <dbReference type="ARBA" id="ARBA00023002"/>
    </source>
</evidence>
<dbReference type="SUPFAM" id="SSF51735">
    <property type="entry name" value="NAD(P)-binding Rossmann-fold domains"/>
    <property type="match status" value="1"/>
</dbReference>
<comment type="similarity">
    <text evidence="1">Belongs to the short-chain dehydrogenases/reductases (SDR) family.</text>
</comment>
<dbReference type="InterPro" id="IPR002347">
    <property type="entry name" value="SDR_fam"/>
</dbReference>
<dbReference type="AlphaFoldDB" id="A0A2G8RKF4"/>
<reference evidence="3 4" key="1">
    <citation type="submission" date="2013-09" db="EMBL/GenBank/DDBJ databases">
        <title>Genome sequencing of Phaeobacter antarcticus sp. nov. SM1211.</title>
        <authorList>
            <person name="Zhang X.-Y."/>
            <person name="Liu C."/>
            <person name="Chen X.-L."/>
            <person name="Xie B.-B."/>
            <person name="Qin Q.-L."/>
            <person name="Rong J.-C."/>
            <person name="Zhang Y.-Z."/>
        </authorList>
    </citation>
    <scope>NUCLEOTIDE SEQUENCE [LARGE SCALE GENOMIC DNA]</scope>
    <source>
        <strain evidence="3 4">SM1211</strain>
    </source>
</reference>
<evidence type="ECO:0000313" key="4">
    <source>
        <dbReference type="Proteomes" id="UP000231259"/>
    </source>
</evidence>
<dbReference type="GO" id="GO:0016491">
    <property type="term" value="F:oxidoreductase activity"/>
    <property type="evidence" value="ECO:0007669"/>
    <property type="project" value="UniProtKB-KW"/>
</dbReference>
<comment type="caution">
    <text evidence="3">The sequence shown here is derived from an EMBL/GenBank/DDBJ whole genome shotgun (WGS) entry which is preliminary data.</text>
</comment>
<keyword evidence="4" id="KW-1185">Reference proteome</keyword>
<evidence type="ECO:0000313" key="3">
    <source>
        <dbReference type="EMBL" id="PIL22040.1"/>
    </source>
</evidence>
<dbReference type="InterPro" id="IPR036291">
    <property type="entry name" value="NAD(P)-bd_dom_sf"/>
</dbReference>
<protein>
    <submittedName>
        <fullName evidence="3">3-ketoacyl-ACP reductase</fullName>
    </submittedName>
</protein>
<dbReference type="OrthoDB" id="9793325at2"/>
<dbReference type="PRINTS" id="PR00081">
    <property type="entry name" value="GDHRDH"/>
</dbReference>
<dbReference type="Gene3D" id="3.40.50.720">
    <property type="entry name" value="NAD(P)-binding Rossmann-like Domain"/>
    <property type="match status" value="1"/>
</dbReference>
<dbReference type="PANTHER" id="PTHR43943:SF17">
    <property type="entry name" value="3-PHENYLPROPIONATE-DIHYDRODIOL_CINNAMIC ACID-DIHYDRODIOL DEHYDROGENASE"/>
    <property type="match status" value="1"/>
</dbReference>
<dbReference type="Pfam" id="PF13561">
    <property type="entry name" value="adh_short_C2"/>
    <property type="match status" value="1"/>
</dbReference>
<dbReference type="EMBL" id="AWWI01000016">
    <property type="protein sequence ID" value="PIL22040.1"/>
    <property type="molecule type" value="Genomic_DNA"/>
</dbReference>
<gene>
    <name evidence="3" type="ORF">P775_00830</name>
</gene>
<dbReference type="RefSeq" id="WP_099909169.1">
    <property type="nucleotide sequence ID" value="NZ_AWWI01000016.1"/>
</dbReference>
<accession>A0A2G8RKF4</accession>
<keyword evidence="2" id="KW-0560">Oxidoreductase</keyword>